<feature type="transmembrane region" description="Helical" evidence="1">
    <location>
        <begin position="79"/>
        <end position="97"/>
    </location>
</feature>
<dbReference type="AlphaFoldDB" id="X1M778"/>
<accession>X1M778</accession>
<evidence type="ECO:0000256" key="1">
    <source>
        <dbReference type="SAM" id="Phobius"/>
    </source>
</evidence>
<keyword evidence="1" id="KW-0812">Transmembrane</keyword>
<reference evidence="2" key="1">
    <citation type="journal article" date="2014" name="Front. Microbiol.">
        <title>High frequency of phylogenetically diverse reductive dehalogenase-homologous genes in deep subseafloor sedimentary metagenomes.</title>
        <authorList>
            <person name="Kawai M."/>
            <person name="Futagami T."/>
            <person name="Toyoda A."/>
            <person name="Takaki Y."/>
            <person name="Nishi S."/>
            <person name="Hori S."/>
            <person name="Arai W."/>
            <person name="Tsubouchi T."/>
            <person name="Morono Y."/>
            <person name="Uchiyama I."/>
            <person name="Ito T."/>
            <person name="Fujiyama A."/>
            <person name="Inagaki F."/>
            <person name="Takami H."/>
        </authorList>
    </citation>
    <scope>NUCLEOTIDE SEQUENCE</scope>
    <source>
        <strain evidence="2">Expedition CK06-06</strain>
    </source>
</reference>
<keyword evidence="1" id="KW-1133">Transmembrane helix</keyword>
<proteinExistence type="predicted"/>
<gene>
    <name evidence="2" type="ORF">S06H3_32200</name>
</gene>
<feature type="transmembrane region" description="Helical" evidence="1">
    <location>
        <begin position="53"/>
        <end position="72"/>
    </location>
</feature>
<name>X1M778_9ZZZZ</name>
<keyword evidence="1" id="KW-0472">Membrane</keyword>
<sequence>MAVDRWRRADEFAKSEVGMTFVGVVLDSVFHMISESVFDKLLETRYPEKYTLYSTGISAGILTTVGISLAIYGRSVRYYVLQYIGWGMVFSEISSWMDMVRLSFEITR</sequence>
<evidence type="ECO:0000313" key="2">
    <source>
        <dbReference type="EMBL" id="GAI27452.1"/>
    </source>
</evidence>
<comment type="caution">
    <text evidence="2">The sequence shown here is derived from an EMBL/GenBank/DDBJ whole genome shotgun (WGS) entry which is preliminary data.</text>
</comment>
<protein>
    <submittedName>
        <fullName evidence="2">Uncharacterized protein</fullName>
    </submittedName>
</protein>
<dbReference type="EMBL" id="BARV01019125">
    <property type="protein sequence ID" value="GAI27452.1"/>
    <property type="molecule type" value="Genomic_DNA"/>
</dbReference>
<organism evidence="2">
    <name type="scientific">marine sediment metagenome</name>
    <dbReference type="NCBI Taxonomy" id="412755"/>
    <lineage>
        <taxon>unclassified sequences</taxon>
        <taxon>metagenomes</taxon>
        <taxon>ecological metagenomes</taxon>
    </lineage>
</organism>